<evidence type="ECO:0000256" key="6">
    <source>
        <dbReference type="ARBA" id="ARBA00023242"/>
    </source>
</evidence>
<evidence type="ECO:0000313" key="10">
    <source>
        <dbReference type="Proteomes" id="UP001397290"/>
    </source>
</evidence>
<dbReference type="EMBL" id="JAAHCF010000017">
    <property type="protein sequence ID" value="KAK8150397.1"/>
    <property type="molecule type" value="Genomic_DNA"/>
</dbReference>
<gene>
    <name evidence="9" type="ORF">G3M48_002138</name>
</gene>
<evidence type="ECO:0000256" key="7">
    <source>
        <dbReference type="SAM" id="MobiDB-lite"/>
    </source>
</evidence>
<evidence type="ECO:0000259" key="8">
    <source>
        <dbReference type="SMART" id="SM00906"/>
    </source>
</evidence>
<dbReference type="Pfam" id="PF04082">
    <property type="entry name" value="Fungal_trans"/>
    <property type="match status" value="1"/>
</dbReference>
<dbReference type="GO" id="GO:0008270">
    <property type="term" value="F:zinc ion binding"/>
    <property type="evidence" value="ECO:0007669"/>
    <property type="project" value="InterPro"/>
</dbReference>
<proteinExistence type="predicted"/>
<feature type="compositionally biased region" description="Polar residues" evidence="7">
    <location>
        <begin position="177"/>
        <end position="186"/>
    </location>
</feature>
<dbReference type="AlphaFoldDB" id="A0AAW0S7H0"/>
<dbReference type="GO" id="GO:0006351">
    <property type="term" value="P:DNA-templated transcription"/>
    <property type="evidence" value="ECO:0007669"/>
    <property type="project" value="InterPro"/>
</dbReference>
<sequence>MRKGSCAATLQVAAQQVAAQQLKPSGVDDRSPRQDLVSPINLGSHKQSGFLHNREDIPFHQIGQSKGRLISGLVQQEFRAMPRSRAKERPPPETSRVYSRSPRLAQPAKKSVACHHKKMKCSGETPCARCKAAGHSDSCRYVVRDRKIRVDESYFEQLVNDSQELHRQRRNRAAAPSTESSNSAERLYPQNATTAGPSLPIHIGETACTAFATRISQCLNGTDVATCPLRWNYVDESQLASLLDNVVEWPSLVHARLLLQTVFTNICPAFHLALRKDTYAMLSDVYQRRKFHDAAVKAKYFALFALGKAYSALPSPDSDGTPAPGSAYFVKALSLVQLAPERPTMMHLETILALALYQKFLNRFHSAYLLIGNALRLGLSLRLNRCPGGESVRPVDREHCIRLWWTIYIMDRFWGLKCGLPVQVDDSDIQVGLPAHLLDDSEREQLPDAASQITSISLARLAGDISQELYGPRKPAGGFLQHEQSLLAKSRRWIESLPDSLKLKPAGDNSRNVTVLHLQFHYCVILAIRSALLHVLPHKADSTSDSALDSMPANMSVILETCGHTAKHSISLCIYAWTKGFIGMLSYDFPAFLFSAALALLVTGHIQGAKVGEIPEVETAREILQILENAGNIASRAFNLQLQSVIKSFEDHGRTAAAADKVPRSAVDKVASQSSIQSLAPEFDMAVESFSWLMSAETMTTERAFYQTSMQQFLANDDLAVAPRDTIHLFNDSMSPFWCTEPVSATVAAMTMIVPSTMPNPAKSCM</sequence>
<dbReference type="InterPro" id="IPR036864">
    <property type="entry name" value="Zn2-C6_fun-type_DNA-bd_sf"/>
</dbReference>
<dbReference type="GO" id="GO:0045944">
    <property type="term" value="P:positive regulation of transcription by RNA polymerase II"/>
    <property type="evidence" value="ECO:0007669"/>
    <property type="project" value="TreeGrafter"/>
</dbReference>
<dbReference type="CDD" id="cd12148">
    <property type="entry name" value="fungal_TF_MHR"/>
    <property type="match status" value="1"/>
</dbReference>
<dbReference type="PANTHER" id="PTHR47540">
    <property type="entry name" value="THIAMINE REPRESSIBLE GENES REGULATORY PROTEIN THI5"/>
    <property type="match status" value="1"/>
</dbReference>
<keyword evidence="4" id="KW-0238">DNA-binding</keyword>
<keyword evidence="3" id="KW-0805">Transcription regulation</keyword>
<dbReference type="GO" id="GO:0005634">
    <property type="term" value="C:nucleus"/>
    <property type="evidence" value="ECO:0007669"/>
    <property type="project" value="UniProtKB-SubCell"/>
</dbReference>
<comment type="caution">
    <text evidence="9">The sequence shown here is derived from an EMBL/GenBank/DDBJ whole genome shotgun (WGS) entry which is preliminary data.</text>
</comment>
<dbReference type="PANTHER" id="PTHR47540:SF6">
    <property type="entry name" value="ZN(II)2CYS6 TRANSCRIPTION FACTOR (EUROFUNG)"/>
    <property type="match status" value="1"/>
</dbReference>
<feature type="domain" description="Xylanolytic transcriptional activator regulatory" evidence="8">
    <location>
        <begin position="367"/>
        <end position="440"/>
    </location>
</feature>
<dbReference type="GO" id="GO:0043565">
    <property type="term" value="F:sequence-specific DNA binding"/>
    <property type="evidence" value="ECO:0007669"/>
    <property type="project" value="TreeGrafter"/>
</dbReference>
<comment type="subcellular location">
    <subcellularLocation>
        <location evidence="1">Nucleus</location>
    </subcellularLocation>
</comment>
<organism evidence="9 10">
    <name type="scientific">Beauveria asiatica</name>
    <dbReference type="NCBI Taxonomy" id="1069075"/>
    <lineage>
        <taxon>Eukaryota</taxon>
        <taxon>Fungi</taxon>
        <taxon>Dikarya</taxon>
        <taxon>Ascomycota</taxon>
        <taxon>Pezizomycotina</taxon>
        <taxon>Sordariomycetes</taxon>
        <taxon>Hypocreomycetidae</taxon>
        <taxon>Hypocreales</taxon>
        <taxon>Cordycipitaceae</taxon>
        <taxon>Beauveria</taxon>
    </lineage>
</organism>
<dbReference type="InterPro" id="IPR001138">
    <property type="entry name" value="Zn2Cys6_DnaBD"/>
</dbReference>
<dbReference type="InterPro" id="IPR051711">
    <property type="entry name" value="Stress_Response_Reg"/>
</dbReference>
<keyword evidence="2" id="KW-0479">Metal-binding</keyword>
<dbReference type="Pfam" id="PF00172">
    <property type="entry name" value="Zn_clus"/>
    <property type="match status" value="1"/>
</dbReference>
<dbReference type="GO" id="GO:0000981">
    <property type="term" value="F:DNA-binding transcription factor activity, RNA polymerase II-specific"/>
    <property type="evidence" value="ECO:0007669"/>
    <property type="project" value="InterPro"/>
</dbReference>
<keyword evidence="5" id="KW-0804">Transcription</keyword>
<evidence type="ECO:0000313" key="9">
    <source>
        <dbReference type="EMBL" id="KAK8150397.1"/>
    </source>
</evidence>
<accession>A0AAW0S7H0</accession>
<dbReference type="Proteomes" id="UP001397290">
    <property type="component" value="Unassembled WGS sequence"/>
</dbReference>
<evidence type="ECO:0000256" key="3">
    <source>
        <dbReference type="ARBA" id="ARBA00023015"/>
    </source>
</evidence>
<dbReference type="InterPro" id="IPR007219">
    <property type="entry name" value="XnlR_reg_dom"/>
</dbReference>
<dbReference type="SMART" id="SM00906">
    <property type="entry name" value="Fungal_trans"/>
    <property type="match status" value="1"/>
</dbReference>
<evidence type="ECO:0000256" key="4">
    <source>
        <dbReference type="ARBA" id="ARBA00023125"/>
    </source>
</evidence>
<evidence type="ECO:0000256" key="2">
    <source>
        <dbReference type="ARBA" id="ARBA00022723"/>
    </source>
</evidence>
<feature type="region of interest" description="Disordered" evidence="7">
    <location>
        <begin position="165"/>
        <end position="186"/>
    </location>
</feature>
<feature type="region of interest" description="Disordered" evidence="7">
    <location>
        <begin position="79"/>
        <end position="111"/>
    </location>
</feature>
<reference evidence="9 10" key="1">
    <citation type="submission" date="2020-02" db="EMBL/GenBank/DDBJ databases">
        <title>Comparative genomics of the hypocrealean fungal genus Beauvera.</title>
        <authorList>
            <person name="Showalter D.N."/>
            <person name="Bushley K.E."/>
            <person name="Rehner S.A."/>
        </authorList>
    </citation>
    <scope>NUCLEOTIDE SEQUENCE [LARGE SCALE GENOMIC DNA]</scope>
    <source>
        <strain evidence="9 10">ARSEF4384</strain>
    </source>
</reference>
<name>A0AAW0S7H0_9HYPO</name>
<evidence type="ECO:0000256" key="1">
    <source>
        <dbReference type="ARBA" id="ARBA00004123"/>
    </source>
</evidence>
<dbReference type="CDD" id="cd00067">
    <property type="entry name" value="GAL4"/>
    <property type="match status" value="1"/>
</dbReference>
<protein>
    <recommendedName>
        <fullName evidence="8">Xylanolytic transcriptional activator regulatory domain-containing protein</fullName>
    </recommendedName>
</protein>
<evidence type="ECO:0000256" key="5">
    <source>
        <dbReference type="ARBA" id="ARBA00023163"/>
    </source>
</evidence>
<keyword evidence="6" id="KW-0539">Nucleus</keyword>
<keyword evidence="10" id="KW-1185">Reference proteome</keyword>
<dbReference type="Gene3D" id="4.10.240.10">
    <property type="entry name" value="Zn(2)-C6 fungal-type DNA-binding domain"/>
    <property type="match status" value="1"/>
</dbReference>